<sequence length="91" mass="10462">MVCYYTACTTFLLKQFRAQNLGNGILLWLHKGCAENPDNILQCCRPALDGRPLVLFKTRAVYSGNRVNTTNELTPSQYLNTFCMKHLMRFL</sequence>
<dbReference type="AlphaFoldDB" id="A0A0A9G8U1"/>
<reference evidence="1" key="1">
    <citation type="submission" date="2014-09" db="EMBL/GenBank/DDBJ databases">
        <authorList>
            <person name="Magalhaes I.L.F."/>
            <person name="Oliveira U."/>
            <person name="Santos F.R."/>
            <person name="Vidigal T.H.D.A."/>
            <person name="Brescovit A.D."/>
            <person name="Santos A.J."/>
        </authorList>
    </citation>
    <scope>NUCLEOTIDE SEQUENCE</scope>
    <source>
        <tissue evidence="1">Shoot tissue taken approximately 20 cm above the soil surface</tissue>
    </source>
</reference>
<name>A0A0A9G8U1_ARUDO</name>
<protein>
    <submittedName>
        <fullName evidence="1">Uncharacterized protein</fullName>
    </submittedName>
</protein>
<accession>A0A0A9G8U1</accession>
<dbReference type="EMBL" id="GBRH01176406">
    <property type="protein sequence ID" value="JAE21490.1"/>
    <property type="molecule type" value="Transcribed_RNA"/>
</dbReference>
<evidence type="ECO:0000313" key="1">
    <source>
        <dbReference type="EMBL" id="JAE21490.1"/>
    </source>
</evidence>
<reference evidence="1" key="2">
    <citation type="journal article" date="2015" name="Data Brief">
        <title>Shoot transcriptome of the giant reed, Arundo donax.</title>
        <authorList>
            <person name="Barrero R.A."/>
            <person name="Guerrero F.D."/>
            <person name="Moolhuijzen P."/>
            <person name="Goolsby J.A."/>
            <person name="Tidwell J."/>
            <person name="Bellgard S.E."/>
            <person name="Bellgard M.I."/>
        </authorList>
    </citation>
    <scope>NUCLEOTIDE SEQUENCE</scope>
    <source>
        <tissue evidence="1">Shoot tissue taken approximately 20 cm above the soil surface</tissue>
    </source>
</reference>
<proteinExistence type="predicted"/>
<organism evidence="1">
    <name type="scientific">Arundo donax</name>
    <name type="common">Giant reed</name>
    <name type="synonym">Donax arundinaceus</name>
    <dbReference type="NCBI Taxonomy" id="35708"/>
    <lineage>
        <taxon>Eukaryota</taxon>
        <taxon>Viridiplantae</taxon>
        <taxon>Streptophyta</taxon>
        <taxon>Embryophyta</taxon>
        <taxon>Tracheophyta</taxon>
        <taxon>Spermatophyta</taxon>
        <taxon>Magnoliopsida</taxon>
        <taxon>Liliopsida</taxon>
        <taxon>Poales</taxon>
        <taxon>Poaceae</taxon>
        <taxon>PACMAD clade</taxon>
        <taxon>Arundinoideae</taxon>
        <taxon>Arundineae</taxon>
        <taxon>Arundo</taxon>
    </lineage>
</organism>